<dbReference type="SUPFAM" id="SSF48371">
    <property type="entry name" value="ARM repeat"/>
    <property type="match status" value="1"/>
</dbReference>
<keyword evidence="2" id="KW-1185">Reference proteome</keyword>
<dbReference type="PANTHER" id="PTHR21567">
    <property type="entry name" value="CLASP"/>
    <property type="match status" value="1"/>
</dbReference>
<name>A0AAD5ZEB5_9POAL</name>
<gene>
    <name evidence="1" type="ORF">LUZ61_020909</name>
</gene>
<dbReference type="AlphaFoldDB" id="A0AAD5ZEB5"/>
<sequence length="232" mass="26210">MKAHCVDSNTLDGFRILHFWTWTAQSVHEPAENDDDTLHFFTLESDQLQHISSVDLEPLPDPDAKIKDLLIELESNDWVESCRALNDVRRFAVHHSPLLLKIWEKVMPIILTAMKSRRTAVCKTSILACSDAFSRLGQVFPFPEKEQKSAFDDLLLQLLLKASQDKGFVREEAEKALEVMAVSIPRIHLLQKLELFVNHNNIRVGAKAAAIISKCVGSEEKINHAEASCSKN</sequence>
<accession>A0AAD5ZEB5</accession>
<organism evidence="1 2">
    <name type="scientific">Rhynchospora tenuis</name>
    <dbReference type="NCBI Taxonomy" id="198213"/>
    <lineage>
        <taxon>Eukaryota</taxon>
        <taxon>Viridiplantae</taxon>
        <taxon>Streptophyta</taxon>
        <taxon>Embryophyta</taxon>
        <taxon>Tracheophyta</taxon>
        <taxon>Spermatophyta</taxon>
        <taxon>Magnoliopsida</taxon>
        <taxon>Liliopsida</taxon>
        <taxon>Poales</taxon>
        <taxon>Cyperaceae</taxon>
        <taxon>Cyperoideae</taxon>
        <taxon>Rhynchosporeae</taxon>
        <taxon>Rhynchospora</taxon>
    </lineage>
</organism>
<dbReference type="GO" id="GO:0000226">
    <property type="term" value="P:microtubule cytoskeleton organization"/>
    <property type="evidence" value="ECO:0007669"/>
    <property type="project" value="TreeGrafter"/>
</dbReference>
<dbReference type="Proteomes" id="UP001210211">
    <property type="component" value="Unassembled WGS sequence"/>
</dbReference>
<dbReference type="EMBL" id="JAMRDG010000002">
    <property type="protein sequence ID" value="KAJ3691745.1"/>
    <property type="molecule type" value="Genomic_DNA"/>
</dbReference>
<proteinExistence type="predicted"/>
<protein>
    <recommendedName>
        <fullName evidence="3">CLASP N-terminal domain-containing protein</fullName>
    </recommendedName>
</protein>
<dbReference type="InterPro" id="IPR011989">
    <property type="entry name" value="ARM-like"/>
</dbReference>
<dbReference type="PANTHER" id="PTHR21567:SF65">
    <property type="entry name" value="ARM REPEAT SUPERFAMILY PROTEIN"/>
    <property type="match status" value="1"/>
</dbReference>
<dbReference type="GO" id="GO:0005881">
    <property type="term" value="C:cytoplasmic microtubule"/>
    <property type="evidence" value="ECO:0007669"/>
    <property type="project" value="TreeGrafter"/>
</dbReference>
<evidence type="ECO:0008006" key="3">
    <source>
        <dbReference type="Google" id="ProtNLM"/>
    </source>
</evidence>
<comment type="caution">
    <text evidence="1">The sequence shown here is derived from an EMBL/GenBank/DDBJ whole genome shotgun (WGS) entry which is preliminary data.</text>
</comment>
<dbReference type="Gene3D" id="1.25.10.10">
    <property type="entry name" value="Leucine-rich Repeat Variant"/>
    <property type="match status" value="1"/>
</dbReference>
<evidence type="ECO:0000313" key="2">
    <source>
        <dbReference type="Proteomes" id="UP001210211"/>
    </source>
</evidence>
<evidence type="ECO:0000313" key="1">
    <source>
        <dbReference type="EMBL" id="KAJ3691745.1"/>
    </source>
</evidence>
<dbReference type="GO" id="GO:0008017">
    <property type="term" value="F:microtubule binding"/>
    <property type="evidence" value="ECO:0007669"/>
    <property type="project" value="TreeGrafter"/>
</dbReference>
<dbReference type="InterPro" id="IPR016024">
    <property type="entry name" value="ARM-type_fold"/>
</dbReference>
<reference evidence="1 2" key="1">
    <citation type="journal article" date="2022" name="Cell">
        <title>Repeat-based holocentromeres influence genome architecture and karyotype evolution.</title>
        <authorList>
            <person name="Hofstatter P.G."/>
            <person name="Thangavel G."/>
            <person name="Lux T."/>
            <person name="Neumann P."/>
            <person name="Vondrak T."/>
            <person name="Novak P."/>
            <person name="Zhang M."/>
            <person name="Costa L."/>
            <person name="Castellani M."/>
            <person name="Scott A."/>
            <person name="Toegelov H."/>
            <person name="Fuchs J."/>
            <person name="Mata-Sucre Y."/>
            <person name="Dias Y."/>
            <person name="Vanzela A.L.L."/>
            <person name="Huettel B."/>
            <person name="Almeida C.C.S."/>
            <person name="Simkova H."/>
            <person name="Souza G."/>
            <person name="Pedrosa-Harand A."/>
            <person name="Macas J."/>
            <person name="Mayer K.F.X."/>
            <person name="Houben A."/>
            <person name="Marques A."/>
        </authorList>
    </citation>
    <scope>NUCLEOTIDE SEQUENCE [LARGE SCALE GENOMIC DNA]</scope>
    <source>
        <strain evidence="1">RhyTen1mFocal</strain>
    </source>
</reference>